<evidence type="ECO:0000256" key="1">
    <source>
        <dbReference type="ARBA" id="ARBA00004990"/>
    </source>
</evidence>
<dbReference type="NCBIfam" id="TIGR00125">
    <property type="entry name" value="cyt_tran_rel"/>
    <property type="match status" value="1"/>
</dbReference>
<dbReference type="AlphaFoldDB" id="A0A1J5RAU1"/>
<name>A0A1J5RAU1_9ZZZZ</name>
<keyword evidence="7" id="KW-0067">ATP-binding</keyword>
<keyword evidence="4 9" id="KW-0436">Ligase</keyword>
<dbReference type="SUPFAM" id="SSF52374">
    <property type="entry name" value="Nucleotidylyl transferase"/>
    <property type="match status" value="1"/>
</dbReference>
<dbReference type="Pfam" id="PF02569">
    <property type="entry name" value="Pantoate_ligase"/>
    <property type="match status" value="1"/>
</dbReference>
<keyword evidence="6" id="KW-0547">Nucleotide-binding</keyword>
<dbReference type="GO" id="GO:0015940">
    <property type="term" value="P:pantothenate biosynthetic process"/>
    <property type="evidence" value="ECO:0007669"/>
    <property type="project" value="UniProtKB-UniPathway"/>
</dbReference>
<gene>
    <name evidence="9" type="primary">panC_10</name>
    <name evidence="9" type="ORF">GALL_313450</name>
</gene>
<comment type="catalytic activity">
    <reaction evidence="8">
        <text>(R)-pantoate + beta-alanine + ATP = (R)-pantothenate + AMP + diphosphate + H(+)</text>
        <dbReference type="Rhea" id="RHEA:10912"/>
        <dbReference type="ChEBI" id="CHEBI:15378"/>
        <dbReference type="ChEBI" id="CHEBI:15980"/>
        <dbReference type="ChEBI" id="CHEBI:29032"/>
        <dbReference type="ChEBI" id="CHEBI:30616"/>
        <dbReference type="ChEBI" id="CHEBI:33019"/>
        <dbReference type="ChEBI" id="CHEBI:57966"/>
        <dbReference type="ChEBI" id="CHEBI:456215"/>
        <dbReference type="EC" id="6.3.2.1"/>
    </reaction>
</comment>
<evidence type="ECO:0000256" key="2">
    <source>
        <dbReference type="ARBA" id="ARBA00009256"/>
    </source>
</evidence>
<comment type="caution">
    <text evidence="9">The sequence shown here is derived from an EMBL/GenBank/DDBJ whole genome shotgun (WGS) entry which is preliminary data.</text>
</comment>
<dbReference type="GO" id="GO:0004592">
    <property type="term" value="F:pantoate-beta-alanine ligase activity"/>
    <property type="evidence" value="ECO:0007669"/>
    <property type="project" value="UniProtKB-EC"/>
</dbReference>
<dbReference type="Gene3D" id="3.40.50.620">
    <property type="entry name" value="HUPs"/>
    <property type="match status" value="1"/>
</dbReference>
<dbReference type="HAMAP" id="MF_00158">
    <property type="entry name" value="PanC"/>
    <property type="match status" value="1"/>
</dbReference>
<dbReference type="EC" id="6.3.2.1" evidence="3"/>
<dbReference type="EMBL" id="MLJW01000458">
    <property type="protein sequence ID" value="OIQ86795.1"/>
    <property type="molecule type" value="Genomic_DNA"/>
</dbReference>
<organism evidence="9">
    <name type="scientific">mine drainage metagenome</name>
    <dbReference type="NCBI Taxonomy" id="410659"/>
    <lineage>
        <taxon>unclassified sequences</taxon>
        <taxon>metagenomes</taxon>
        <taxon>ecological metagenomes</taxon>
    </lineage>
</organism>
<dbReference type="InterPro" id="IPR042176">
    <property type="entry name" value="Pantoate_ligase_C"/>
</dbReference>
<sequence length="275" mass="30435">MNIHDTISGLRAGLKHAGRVVLVPTMGNLHDGHISLMQQARAHGNTVLVSIFVNRLQFRPGEDFEKYPRTFAQDCERLSAAGVDHLFAPCEAEMYPTPQQYYVEPPADQIGILEGEFRPGHFRGVTTVVLKLFNIAQPQVALFGKKDYQQMMVLSNMTRDLALPIEIVAAETVRAADGLALSSRNGFLSASERAEAPRLHRELVRVREAIVNGERDYARLERAAMAELQANGWQPSYVAVRRRLDLQVPDAGDKALVVLGAALLGSTRLIDNLEV</sequence>
<dbReference type="InterPro" id="IPR004821">
    <property type="entry name" value="Cyt_trans-like"/>
</dbReference>
<keyword evidence="5" id="KW-0566">Pantothenate biosynthesis</keyword>
<proteinExistence type="inferred from homology"/>
<dbReference type="PANTHER" id="PTHR21299">
    <property type="entry name" value="CYTIDYLATE KINASE/PANTOATE-BETA-ALANINE LIGASE"/>
    <property type="match status" value="1"/>
</dbReference>
<dbReference type="UniPathway" id="UPA00028">
    <property type="reaction ID" value="UER00005"/>
</dbReference>
<dbReference type="InterPro" id="IPR014729">
    <property type="entry name" value="Rossmann-like_a/b/a_fold"/>
</dbReference>
<evidence type="ECO:0000256" key="7">
    <source>
        <dbReference type="ARBA" id="ARBA00022840"/>
    </source>
</evidence>
<dbReference type="PANTHER" id="PTHR21299:SF1">
    <property type="entry name" value="PANTOATE--BETA-ALANINE LIGASE"/>
    <property type="match status" value="1"/>
</dbReference>
<evidence type="ECO:0000256" key="6">
    <source>
        <dbReference type="ARBA" id="ARBA00022741"/>
    </source>
</evidence>
<reference evidence="9" key="1">
    <citation type="submission" date="2016-10" db="EMBL/GenBank/DDBJ databases">
        <title>Sequence of Gallionella enrichment culture.</title>
        <authorList>
            <person name="Poehlein A."/>
            <person name="Muehling M."/>
            <person name="Daniel R."/>
        </authorList>
    </citation>
    <scope>NUCLEOTIDE SEQUENCE</scope>
</reference>
<dbReference type="GO" id="GO:0005524">
    <property type="term" value="F:ATP binding"/>
    <property type="evidence" value="ECO:0007669"/>
    <property type="project" value="UniProtKB-KW"/>
</dbReference>
<comment type="similarity">
    <text evidence="2">Belongs to the pantothenate synthetase family.</text>
</comment>
<accession>A0A1J5RAU1</accession>
<dbReference type="NCBIfam" id="TIGR00018">
    <property type="entry name" value="panC"/>
    <property type="match status" value="1"/>
</dbReference>
<protein>
    <recommendedName>
        <fullName evidence="3">pantoate--beta-alanine ligase (AMP-forming)</fullName>
        <ecNumber evidence="3">6.3.2.1</ecNumber>
    </recommendedName>
</protein>
<evidence type="ECO:0000256" key="3">
    <source>
        <dbReference type="ARBA" id="ARBA00012219"/>
    </source>
</evidence>
<dbReference type="Gene3D" id="3.30.1300.10">
    <property type="entry name" value="Pantoate-beta-alanine ligase, C-terminal domain"/>
    <property type="match status" value="1"/>
</dbReference>
<evidence type="ECO:0000313" key="9">
    <source>
        <dbReference type="EMBL" id="OIQ86795.1"/>
    </source>
</evidence>
<evidence type="ECO:0000256" key="4">
    <source>
        <dbReference type="ARBA" id="ARBA00022598"/>
    </source>
</evidence>
<dbReference type="GO" id="GO:0005829">
    <property type="term" value="C:cytosol"/>
    <property type="evidence" value="ECO:0007669"/>
    <property type="project" value="TreeGrafter"/>
</dbReference>
<dbReference type="InterPro" id="IPR003721">
    <property type="entry name" value="Pantoate_ligase"/>
</dbReference>
<dbReference type="CDD" id="cd00560">
    <property type="entry name" value="PanC"/>
    <property type="match status" value="1"/>
</dbReference>
<comment type="pathway">
    <text evidence="1">Cofactor biosynthesis; (R)-pantothenate biosynthesis; (R)-pantothenate from (R)-pantoate and beta-alanine: step 1/1.</text>
</comment>
<evidence type="ECO:0000256" key="5">
    <source>
        <dbReference type="ARBA" id="ARBA00022655"/>
    </source>
</evidence>
<evidence type="ECO:0000256" key="8">
    <source>
        <dbReference type="ARBA" id="ARBA00048258"/>
    </source>
</evidence>